<sequence>MPVIFNQILKARDAAPYPEVGKNSTAHGTSNRVAWIVTAVVAGVLVVGSALALFLVTYTRRQQIQGQQENDPFLTGYETFKRRKVSEAGLSQEDEERRAQLIRKSLAARSSRSSEVSWASRSSASTAMLEQMDRDMEELERRVSTRLKDDWKRWEARIRHERTVSGEQHPAVSADINGAAPTVPILAVPTPSKHRSQGRMCSQSPPTPPVSPPPLPARHPGRFYRT</sequence>
<keyword evidence="3" id="KW-0812">Transmembrane</keyword>
<feature type="transmembrane region" description="Helical" evidence="3">
    <location>
        <begin position="33"/>
        <end position="56"/>
    </location>
</feature>
<evidence type="ECO:0000313" key="5">
    <source>
        <dbReference type="Proteomes" id="UP001303647"/>
    </source>
</evidence>
<reference evidence="4" key="1">
    <citation type="journal article" date="2023" name="Mol. Phylogenet. Evol.">
        <title>Genome-scale phylogeny and comparative genomics of the fungal order Sordariales.</title>
        <authorList>
            <person name="Hensen N."/>
            <person name="Bonometti L."/>
            <person name="Westerberg I."/>
            <person name="Brannstrom I.O."/>
            <person name="Guillou S."/>
            <person name="Cros-Aarteil S."/>
            <person name="Calhoun S."/>
            <person name="Haridas S."/>
            <person name="Kuo A."/>
            <person name="Mondo S."/>
            <person name="Pangilinan J."/>
            <person name="Riley R."/>
            <person name="LaButti K."/>
            <person name="Andreopoulos B."/>
            <person name="Lipzen A."/>
            <person name="Chen C."/>
            <person name="Yan M."/>
            <person name="Daum C."/>
            <person name="Ng V."/>
            <person name="Clum A."/>
            <person name="Steindorff A."/>
            <person name="Ohm R.A."/>
            <person name="Martin F."/>
            <person name="Silar P."/>
            <person name="Natvig D.O."/>
            <person name="Lalanne C."/>
            <person name="Gautier V."/>
            <person name="Ament-Velasquez S.L."/>
            <person name="Kruys A."/>
            <person name="Hutchinson M.I."/>
            <person name="Powell A.J."/>
            <person name="Barry K."/>
            <person name="Miller A.N."/>
            <person name="Grigoriev I.V."/>
            <person name="Debuchy R."/>
            <person name="Gladieux P."/>
            <person name="Hiltunen Thoren M."/>
            <person name="Johannesson H."/>
        </authorList>
    </citation>
    <scope>NUCLEOTIDE SEQUENCE</scope>
    <source>
        <strain evidence="4">CBS 359.72</strain>
    </source>
</reference>
<proteinExistence type="predicted"/>
<evidence type="ECO:0000256" key="2">
    <source>
        <dbReference type="SAM" id="MobiDB-lite"/>
    </source>
</evidence>
<keyword evidence="3" id="KW-0472">Membrane</keyword>
<protein>
    <submittedName>
        <fullName evidence="4">Uncharacterized protein</fullName>
    </submittedName>
</protein>
<evidence type="ECO:0000256" key="1">
    <source>
        <dbReference type="SAM" id="Coils"/>
    </source>
</evidence>
<dbReference type="AlphaFoldDB" id="A0AAN7D2Q7"/>
<comment type="caution">
    <text evidence="4">The sequence shown here is derived from an EMBL/GenBank/DDBJ whole genome shotgun (WGS) entry which is preliminary data.</text>
</comment>
<organism evidence="4 5">
    <name type="scientific">Corynascus novoguineensis</name>
    <dbReference type="NCBI Taxonomy" id="1126955"/>
    <lineage>
        <taxon>Eukaryota</taxon>
        <taxon>Fungi</taxon>
        <taxon>Dikarya</taxon>
        <taxon>Ascomycota</taxon>
        <taxon>Pezizomycotina</taxon>
        <taxon>Sordariomycetes</taxon>
        <taxon>Sordariomycetidae</taxon>
        <taxon>Sordariales</taxon>
        <taxon>Chaetomiaceae</taxon>
        <taxon>Corynascus</taxon>
    </lineage>
</organism>
<accession>A0AAN7D2Q7</accession>
<dbReference type="EMBL" id="MU857606">
    <property type="protein sequence ID" value="KAK4251408.1"/>
    <property type="molecule type" value="Genomic_DNA"/>
</dbReference>
<feature type="compositionally biased region" description="Pro residues" evidence="2">
    <location>
        <begin position="205"/>
        <end position="217"/>
    </location>
</feature>
<gene>
    <name evidence="4" type="ORF">C7999DRAFT_28141</name>
</gene>
<keyword evidence="1" id="KW-0175">Coiled coil</keyword>
<feature type="coiled-coil region" evidence="1">
    <location>
        <begin position="122"/>
        <end position="149"/>
    </location>
</feature>
<evidence type="ECO:0000313" key="4">
    <source>
        <dbReference type="EMBL" id="KAK4251408.1"/>
    </source>
</evidence>
<keyword evidence="3" id="KW-1133">Transmembrane helix</keyword>
<evidence type="ECO:0000256" key="3">
    <source>
        <dbReference type="SAM" id="Phobius"/>
    </source>
</evidence>
<dbReference type="Proteomes" id="UP001303647">
    <property type="component" value="Unassembled WGS sequence"/>
</dbReference>
<reference evidence="4" key="2">
    <citation type="submission" date="2023-05" db="EMBL/GenBank/DDBJ databases">
        <authorList>
            <consortium name="Lawrence Berkeley National Laboratory"/>
            <person name="Steindorff A."/>
            <person name="Hensen N."/>
            <person name="Bonometti L."/>
            <person name="Westerberg I."/>
            <person name="Brannstrom I.O."/>
            <person name="Guillou S."/>
            <person name="Cros-Aarteil S."/>
            <person name="Calhoun S."/>
            <person name="Haridas S."/>
            <person name="Kuo A."/>
            <person name="Mondo S."/>
            <person name="Pangilinan J."/>
            <person name="Riley R."/>
            <person name="Labutti K."/>
            <person name="Andreopoulos B."/>
            <person name="Lipzen A."/>
            <person name="Chen C."/>
            <person name="Yanf M."/>
            <person name="Daum C."/>
            <person name="Ng V."/>
            <person name="Clum A."/>
            <person name="Ohm R."/>
            <person name="Martin F."/>
            <person name="Silar P."/>
            <person name="Natvig D."/>
            <person name="Lalanne C."/>
            <person name="Gautier V."/>
            <person name="Ament-Velasquez S.L."/>
            <person name="Kruys A."/>
            <person name="Hutchinson M.I."/>
            <person name="Powell A.J."/>
            <person name="Barry K."/>
            <person name="Miller A.N."/>
            <person name="Grigoriev I.V."/>
            <person name="Debuchy R."/>
            <person name="Gladieux P."/>
            <person name="Thoren M.H."/>
            <person name="Johannesson H."/>
        </authorList>
    </citation>
    <scope>NUCLEOTIDE SEQUENCE</scope>
    <source>
        <strain evidence="4">CBS 359.72</strain>
    </source>
</reference>
<keyword evidence="5" id="KW-1185">Reference proteome</keyword>
<name>A0AAN7D2Q7_9PEZI</name>
<feature type="region of interest" description="Disordered" evidence="2">
    <location>
        <begin position="184"/>
        <end position="226"/>
    </location>
</feature>